<dbReference type="OMA" id="YILWPPS"/>
<feature type="domain" description="Peptidase S26" evidence="13">
    <location>
        <begin position="15"/>
        <end position="103"/>
    </location>
</feature>
<dbReference type="PANTHER" id="PTHR46041">
    <property type="entry name" value="MITOCHONDRIAL INNER MEMBRANE PROTEASE SUBUNIT 2"/>
    <property type="match status" value="1"/>
</dbReference>
<evidence type="ECO:0000256" key="1">
    <source>
        <dbReference type="ARBA" id="ARBA00004434"/>
    </source>
</evidence>
<dbReference type="SUPFAM" id="SSF51306">
    <property type="entry name" value="LexA/Signal peptidase"/>
    <property type="match status" value="1"/>
</dbReference>
<keyword evidence="5 11" id="KW-0999">Mitochondrion inner membrane</keyword>
<dbReference type="Proteomes" id="UP000005222">
    <property type="component" value="Chromosome J"/>
</dbReference>
<reference evidence="14 15" key="1">
    <citation type="journal article" date="2012" name="G3 (Bethesda)">
        <title>Pichia sorbitophila, an interspecies yeast hybrid reveals early steps of genome resolution following polyploidization.</title>
        <authorList>
            <person name="Leh Louis V."/>
            <person name="Despons L."/>
            <person name="Friedrich A."/>
            <person name="Martin T."/>
            <person name="Durrens P."/>
            <person name="Casaregola S."/>
            <person name="Neuveglise C."/>
            <person name="Fairhead C."/>
            <person name="Marck C."/>
            <person name="Cruz J.A."/>
            <person name="Straub M.L."/>
            <person name="Kugler V."/>
            <person name="Sacerdot C."/>
            <person name="Uzunov Z."/>
            <person name="Thierry A."/>
            <person name="Weiss S."/>
            <person name="Bleykasten C."/>
            <person name="De Montigny J."/>
            <person name="Jacques N."/>
            <person name="Jung P."/>
            <person name="Lemaire M."/>
            <person name="Mallet S."/>
            <person name="Morel G."/>
            <person name="Richard G.F."/>
            <person name="Sarkar A."/>
            <person name="Savel G."/>
            <person name="Schacherer J."/>
            <person name="Seret M.L."/>
            <person name="Talla E."/>
            <person name="Samson G."/>
            <person name="Jubin C."/>
            <person name="Poulain J."/>
            <person name="Vacherie B."/>
            <person name="Barbe V."/>
            <person name="Pelletier E."/>
            <person name="Sherman D.J."/>
            <person name="Westhof E."/>
            <person name="Weissenbach J."/>
            <person name="Baret P.V."/>
            <person name="Wincker P."/>
            <person name="Gaillardin C."/>
            <person name="Dujon B."/>
            <person name="Souciet J.L."/>
        </authorList>
    </citation>
    <scope>NUCLEOTIDE SEQUENCE [LARGE SCALE GENOMIC DNA]</scope>
    <source>
        <strain evidence="15">ATCC MYA-4447 / BCRC 22081 / CBS 7064 / NBRC 10061 / NRRL Y-12695</strain>
    </source>
</reference>
<evidence type="ECO:0000256" key="2">
    <source>
        <dbReference type="ARBA" id="ARBA00007066"/>
    </source>
</evidence>
<gene>
    <name evidence="14" type="primary">Piso0_002393</name>
    <name evidence="14" type="ORF">GNLVRS01_PISO0J11031g</name>
</gene>
<dbReference type="GO" id="GO:0006627">
    <property type="term" value="P:protein processing involved in protein targeting to mitochondrion"/>
    <property type="evidence" value="ECO:0007669"/>
    <property type="project" value="InterPro"/>
</dbReference>
<evidence type="ECO:0000256" key="10">
    <source>
        <dbReference type="PIRSR" id="PIRSR600223-1"/>
    </source>
</evidence>
<evidence type="ECO:0000256" key="9">
    <source>
        <dbReference type="ARBA" id="ARBA00023136"/>
    </source>
</evidence>
<evidence type="ECO:0000256" key="7">
    <source>
        <dbReference type="ARBA" id="ARBA00022989"/>
    </source>
</evidence>
<evidence type="ECO:0000259" key="13">
    <source>
        <dbReference type="Pfam" id="PF10502"/>
    </source>
</evidence>
<accession>G8YCH7</accession>
<dbReference type="EC" id="3.4.21.-" evidence="11"/>
<dbReference type="GO" id="GO:0042720">
    <property type="term" value="C:mitochondrial inner membrane peptidase complex"/>
    <property type="evidence" value="ECO:0007669"/>
    <property type="project" value="InterPro"/>
</dbReference>
<dbReference type="PANTHER" id="PTHR46041:SF2">
    <property type="entry name" value="MITOCHONDRIAL INNER MEMBRANE PROTEASE SUBUNIT 2"/>
    <property type="match status" value="1"/>
</dbReference>
<evidence type="ECO:0000256" key="4">
    <source>
        <dbReference type="ARBA" id="ARBA00022692"/>
    </source>
</evidence>
<dbReference type="AlphaFoldDB" id="G8YCH7"/>
<evidence type="ECO:0000256" key="12">
    <source>
        <dbReference type="SAM" id="MobiDB-lite"/>
    </source>
</evidence>
<evidence type="ECO:0000313" key="15">
    <source>
        <dbReference type="Proteomes" id="UP000005222"/>
    </source>
</evidence>
<protein>
    <recommendedName>
        <fullName evidence="11">Mitochondrial inner membrane protease subunit</fullName>
        <ecNumber evidence="11">3.4.21.-</ecNumber>
    </recommendedName>
</protein>
<feature type="active site" evidence="10">
    <location>
        <position position="91"/>
    </location>
</feature>
<feature type="domain" description="Peptidase S26" evidence="13">
    <location>
        <begin position="111"/>
        <end position="153"/>
    </location>
</feature>
<keyword evidence="3 11" id="KW-0645">Protease</keyword>
<evidence type="ECO:0000313" key="14">
    <source>
        <dbReference type="EMBL" id="CCE82658.1"/>
    </source>
</evidence>
<dbReference type="GO" id="GO:0004252">
    <property type="term" value="F:serine-type endopeptidase activity"/>
    <property type="evidence" value="ECO:0007669"/>
    <property type="project" value="InterPro"/>
</dbReference>
<keyword evidence="4" id="KW-0812">Transmembrane</keyword>
<dbReference type="PROSITE" id="PS00501">
    <property type="entry name" value="SPASE_I_1"/>
    <property type="match status" value="1"/>
</dbReference>
<dbReference type="GO" id="GO:0006465">
    <property type="term" value="P:signal peptide processing"/>
    <property type="evidence" value="ECO:0007669"/>
    <property type="project" value="InterPro"/>
</dbReference>
<dbReference type="CDD" id="cd06530">
    <property type="entry name" value="S26_SPase_I"/>
    <property type="match status" value="1"/>
</dbReference>
<evidence type="ECO:0000256" key="11">
    <source>
        <dbReference type="RuleBase" id="RU362041"/>
    </source>
</evidence>
<dbReference type="InParanoid" id="G8YCH7"/>
<keyword evidence="9" id="KW-0472">Membrane</keyword>
<keyword evidence="6 11" id="KW-0378">Hydrolase</keyword>
<dbReference type="InterPro" id="IPR019533">
    <property type="entry name" value="Peptidase_S26"/>
</dbReference>
<dbReference type="FunFam" id="2.10.109.10:FF:000005">
    <property type="entry name" value="Mitochondrial inner membrane protease subunit"/>
    <property type="match status" value="1"/>
</dbReference>
<dbReference type="InterPro" id="IPR000223">
    <property type="entry name" value="Pept_S26A_signal_pept_1"/>
</dbReference>
<evidence type="ECO:0000256" key="5">
    <source>
        <dbReference type="ARBA" id="ARBA00022792"/>
    </source>
</evidence>
<keyword evidence="8 11" id="KW-0496">Mitochondrion</keyword>
<dbReference type="OrthoDB" id="9996127at2759"/>
<comment type="subcellular location">
    <subcellularLocation>
        <location evidence="1">Mitochondrion inner membrane</location>
        <topology evidence="1">Single-pass membrane protein</topology>
    </subcellularLocation>
</comment>
<feature type="active site" evidence="10">
    <location>
        <position position="41"/>
    </location>
</feature>
<evidence type="ECO:0000256" key="6">
    <source>
        <dbReference type="ARBA" id="ARBA00022801"/>
    </source>
</evidence>
<dbReference type="Gene3D" id="2.10.109.10">
    <property type="entry name" value="Umud Fragment, subunit A"/>
    <property type="match status" value="1"/>
</dbReference>
<dbReference type="PROSITE" id="PS00761">
    <property type="entry name" value="SPASE_I_3"/>
    <property type="match status" value="1"/>
</dbReference>
<dbReference type="InterPro" id="IPR036286">
    <property type="entry name" value="LexA/Signal_pep-like_sf"/>
</dbReference>
<dbReference type="Pfam" id="PF10502">
    <property type="entry name" value="Peptidase_S26"/>
    <property type="match status" value="2"/>
</dbReference>
<organism evidence="14 15">
    <name type="scientific">Pichia sorbitophila (strain ATCC MYA-4447 / BCRC 22081 / CBS 7064 / NBRC 10061 / NRRL Y-12695)</name>
    <name type="common">Hybrid yeast</name>
    <dbReference type="NCBI Taxonomy" id="559304"/>
    <lineage>
        <taxon>Eukaryota</taxon>
        <taxon>Fungi</taxon>
        <taxon>Dikarya</taxon>
        <taxon>Ascomycota</taxon>
        <taxon>Saccharomycotina</taxon>
        <taxon>Pichiomycetes</taxon>
        <taxon>Debaryomycetaceae</taxon>
        <taxon>Millerozyma</taxon>
    </lineage>
</organism>
<evidence type="ECO:0000256" key="3">
    <source>
        <dbReference type="ARBA" id="ARBA00022670"/>
    </source>
</evidence>
<comment type="similarity">
    <text evidence="2">Belongs to the peptidase S26 family. IMP2 subfamily.</text>
</comment>
<evidence type="ECO:0000256" key="8">
    <source>
        <dbReference type="ARBA" id="ARBA00023128"/>
    </source>
</evidence>
<dbReference type="InterPro" id="IPR019756">
    <property type="entry name" value="Pept_S26A_signal_pept_1_Ser-AS"/>
</dbReference>
<dbReference type="FunCoup" id="G8YCH7">
    <property type="interactions" value="582"/>
</dbReference>
<dbReference type="InterPro" id="IPR037730">
    <property type="entry name" value="IMP2"/>
</dbReference>
<name>G8YCH7_PICSO</name>
<keyword evidence="15" id="KW-1185">Reference proteome</keyword>
<dbReference type="EMBL" id="FO082050">
    <property type="protein sequence ID" value="CCE82658.1"/>
    <property type="molecule type" value="Genomic_DNA"/>
</dbReference>
<keyword evidence="7" id="KW-1133">Transmembrane helix</keyword>
<dbReference type="STRING" id="559304.G8YCH7"/>
<dbReference type="NCBIfam" id="TIGR02227">
    <property type="entry name" value="sigpep_I_bact"/>
    <property type="match status" value="1"/>
</dbReference>
<dbReference type="eggNOG" id="KOG1568">
    <property type="taxonomic scope" value="Eukaryota"/>
</dbReference>
<dbReference type="HOGENOM" id="CLU_028723_4_1_1"/>
<dbReference type="PRINTS" id="PR00727">
    <property type="entry name" value="LEADERPTASE"/>
</dbReference>
<sequence>MSYFSGIYPGLRTGLITLSWLPVVYTFSNHVYQPCQISGMSMTPTFNPGVATTEKDIAIVQKFNVRRPNSLVRGDVVMFRSPQNPEKLLTKRVVGLQGDEILAKSPPYPKKVAKVPRNHLWVEGDNAFHSIDSNNFGPISQALVTGKVVAIVYPFSRFRADIRKGGRDARKPPDREDVKLLDDFE</sequence>
<feature type="region of interest" description="Disordered" evidence="12">
    <location>
        <begin position="165"/>
        <end position="185"/>
    </location>
</feature>
<proteinExistence type="inferred from homology"/>
<dbReference type="InterPro" id="IPR019758">
    <property type="entry name" value="Pept_S26A_signal_pept_1_CS"/>
</dbReference>